<dbReference type="InterPro" id="IPR035948">
    <property type="entry name" value="YwqG-like_sf"/>
</dbReference>
<proteinExistence type="predicted"/>
<protein>
    <recommendedName>
        <fullName evidence="3">DUF1963 domain-containing protein</fullName>
    </recommendedName>
</protein>
<dbReference type="EMBL" id="BAAALD010000010">
    <property type="protein sequence ID" value="GAA1075901.1"/>
    <property type="molecule type" value="Genomic_DNA"/>
</dbReference>
<evidence type="ECO:0008006" key="3">
    <source>
        <dbReference type="Google" id="ProtNLM"/>
    </source>
</evidence>
<comment type="caution">
    <text evidence="1">The sequence shown here is derived from an EMBL/GenBank/DDBJ whole genome shotgun (WGS) entry which is preliminary data.</text>
</comment>
<dbReference type="Gene3D" id="2.30.320.10">
    <property type="entry name" value="YwqG-like"/>
    <property type="match status" value="1"/>
</dbReference>
<organism evidence="1 2">
    <name type="scientific">Kitasatospora arboriphila</name>
    <dbReference type="NCBI Taxonomy" id="258052"/>
    <lineage>
        <taxon>Bacteria</taxon>
        <taxon>Bacillati</taxon>
        <taxon>Actinomycetota</taxon>
        <taxon>Actinomycetes</taxon>
        <taxon>Kitasatosporales</taxon>
        <taxon>Streptomycetaceae</taxon>
        <taxon>Kitasatospora</taxon>
    </lineage>
</organism>
<gene>
    <name evidence="1" type="ORF">GCM10009663_16460</name>
</gene>
<dbReference type="Proteomes" id="UP001499987">
    <property type="component" value="Unassembled WGS sequence"/>
</dbReference>
<dbReference type="RefSeq" id="WP_344622827.1">
    <property type="nucleotide sequence ID" value="NZ_BAAALD010000010.1"/>
</dbReference>
<evidence type="ECO:0000313" key="1">
    <source>
        <dbReference type="EMBL" id="GAA1075901.1"/>
    </source>
</evidence>
<name>A0ABN1TFL7_9ACTN</name>
<keyword evidence="2" id="KW-1185">Reference proteome</keyword>
<reference evidence="1 2" key="1">
    <citation type="journal article" date="2019" name="Int. J. Syst. Evol. Microbiol.">
        <title>The Global Catalogue of Microorganisms (GCM) 10K type strain sequencing project: providing services to taxonomists for standard genome sequencing and annotation.</title>
        <authorList>
            <consortium name="The Broad Institute Genomics Platform"/>
            <consortium name="The Broad Institute Genome Sequencing Center for Infectious Disease"/>
            <person name="Wu L."/>
            <person name="Ma J."/>
        </authorList>
    </citation>
    <scope>NUCLEOTIDE SEQUENCE [LARGE SCALE GENOMIC DNA]</scope>
    <source>
        <strain evidence="1 2">JCM 13002</strain>
    </source>
</reference>
<dbReference type="SUPFAM" id="SSF103032">
    <property type="entry name" value="Hypothetical protein YwqG"/>
    <property type="match status" value="1"/>
</dbReference>
<evidence type="ECO:0000313" key="2">
    <source>
        <dbReference type="Proteomes" id="UP001499987"/>
    </source>
</evidence>
<sequence length="216" mass="22284">MTTLMTDAGPVAPDAPVTRTGGVPLAPAGTAWPHCATCGGPMQFLAQVLLDDLGRHTGTGAADGRALLALFMCQNDPGGCQEWDARAGGNLALLLPVGGSGPLPLPPLPDDHDEDDGDPRQLGAVRAVAYRPDPGGDYEAARLGRPDEALLGQLGGGPAWLQYDQTPDCPSCDRAMAMVVQLEEGPDHLTAMNFGSGSAYAFACEPCGSAAFLWQC</sequence>
<accession>A0ABN1TFL7</accession>